<reference evidence="2 7" key="1">
    <citation type="submission" date="2015-03" db="EMBL/GenBank/DDBJ databases">
        <authorList>
            <consortium name="Pathogen Informatics"/>
            <person name="Murphy D."/>
        </authorList>
    </citation>
    <scope>NUCLEOTIDE SEQUENCE [LARGE SCALE GENOMIC DNA]</scope>
    <source>
        <strain evidence="2 7">SMRU1414</strain>
    </source>
</reference>
<dbReference type="PROSITE" id="PS51094">
    <property type="entry name" value="PTS_EIIA_TYPE_2"/>
    <property type="match status" value="1"/>
</dbReference>
<gene>
    <name evidence="5" type="primary">ptsN</name>
    <name evidence="4" type="ORF">A5N45_08415</name>
    <name evidence="2" type="ORF">ERS020924_00490</name>
    <name evidence="3" type="ORF">RLG82_12155</name>
    <name evidence="5" type="ORF">SAMEA104154639_00685</name>
    <name evidence="6" type="ORF">SAMEA3389245_00069</name>
</gene>
<evidence type="ECO:0000313" key="7">
    <source>
        <dbReference type="Proteomes" id="UP000042967"/>
    </source>
</evidence>
<dbReference type="SUPFAM" id="SSF55804">
    <property type="entry name" value="Phoshotransferase/anion transport protein"/>
    <property type="match status" value="1"/>
</dbReference>
<evidence type="ECO:0000313" key="5">
    <source>
        <dbReference type="EMBL" id="VSJ51333.1"/>
    </source>
</evidence>
<evidence type="ECO:0000313" key="8">
    <source>
        <dbReference type="Proteomes" id="UP000214939"/>
    </source>
</evidence>
<feature type="domain" description="PTS EIIA type-2" evidence="1">
    <location>
        <begin position="1"/>
        <end position="138"/>
    </location>
</feature>
<dbReference type="Proteomes" id="UP000214939">
    <property type="component" value="Unassembled WGS sequence"/>
</dbReference>
<dbReference type="EMBL" id="CABBZR010000002">
    <property type="protein sequence ID" value="VSJ51333.1"/>
    <property type="molecule type" value="Genomic_DNA"/>
</dbReference>
<dbReference type="EMBL" id="NNBW01000128">
    <property type="protein sequence ID" value="OYL27199.1"/>
    <property type="molecule type" value="Genomic_DNA"/>
</dbReference>
<evidence type="ECO:0000313" key="6">
    <source>
        <dbReference type="EMBL" id="VST57181.1"/>
    </source>
</evidence>
<dbReference type="InterPro" id="IPR002178">
    <property type="entry name" value="PTS_EIIA_type-2_dom"/>
</dbReference>
<keyword evidence="3" id="KW-0762">Sugar transport</keyword>
<evidence type="ECO:0000313" key="2">
    <source>
        <dbReference type="EMBL" id="CNZ97501.1"/>
    </source>
</evidence>
<evidence type="ECO:0000313" key="3">
    <source>
        <dbReference type="EMBL" id="MDS8039695.1"/>
    </source>
</evidence>
<dbReference type="Proteomes" id="UP000314170">
    <property type="component" value="Unassembled WGS sequence"/>
</dbReference>
<organism evidence="5 9">
    <name type="scientific">Streptococcus pneumoniae</name>
    <dbReference type="NCBI Taxonomy" id="1313"/>
    <lineage>
        <taxon>Bacteria</taxon>
        <taxon>Bacillati</taxon>
        <taxon>Bacillota</taxon>
        <taxon>Bacilli</taxon>
        <taxon>Lactobacillales</taxon>
        <taxon>Streptococcaceae</taxon>
        <taxon>Streptococcus</taxon>
    </lineage>
</organism>
<evidence type="ECO:0000313" key="9">
    <source>
        <dbReference type="Proteomes" id="UP000314170"/>
    </source>
</evidence>
<protein>
    <submittedName>
        <fullName evidence="4">PTS fructose transporter subunit IIA</fullName>
    </submittedName>
    <submittedName>
        <fullName evidence="3">PTS sugar transporter subunit IIA</fullName>
    </submittedName>
    <submittedName>
        <fullName evidence="5">PTS system nitrogen regulatory subunit IIA</fullName>
        <ecNumber evidence="5">2.7.1.-</ecNumber>
    </submittedName>
</protein>
<reference evidence="4 8" key="2">
    <citation type="submission" date="2017-07" db="EMBL/GenBank/DDBJ databases">
        <title>Invasive disease caused simultaneously by more than one serotype of Streptococcus pneumoniae, South Africa.</title>
        <authorList>
            <person name="Ndlangisa K."/>
            <person name="Du Plessis M."/>
            <person name="Von Gottberg A."/>
        </authorList>
    </citation>
    <scope>NUCLEOTIDE SEQUENCE [LARGE SCALE GENOMIC DNA]</scope>
    <source>
        <strain evidence="4 8">8227-15B</strain>
    </source>
</reference>
<dbReference type="GO" id="GO:0016740">
    <property type="term" value="F:transferase activity"/>
    <property type="evidence" value="ECO:0007669"/>
    <property type="project" value="UniProtKB-KW"/>
</dbReference>
<evidence type="ECO:0000313" key="4">
    <source>
        <dbReference type="EMBL" id="OYL27199.1"/>
    </source>
</evidence>
<dbReference type="Proteomes" id="UP000405447">
    <property type="component" value="Unassembled WGS sequence"/>
</dbReference>
<dbReference type="EMBL" id="CQVU01000003">
    <property type="protein sequence ID" value="CNZ97501.1"/>
    <property type="molecule type" value="Genomic_DNA"/>
</dbReference>
<dbReference type="Proteomes" id="UP001184693">
    <property type="component" value="Unassembled WGS sequence"/>
</dbReference>
<keyword evidence="3" id="KW-0813">Transport</keyword>
<accession>A0A0B7LA09</accession>
<dbReference type="Proteomes" id="UP000042967">
    <property type="component" value="Unassembled WGS sequence"/>
</dbReference>
<dbReference type="OMA" id="HVMLPHI"/>
<dbReference type="PANTHER" id="PTHR47738">
    <property type="entry name" value="PTS SYSTEM FRUCTOSE-LIKE EIIA COMPONENT-RELATED"/>
    <property type="match status" value="1"/>
</dbReference>
<name>A0A0B7LA09_STREE</name>
<dbReference type="InterPro" id="IPR016152">
    <property type="entry name" value="PTrfase/Anion_transptr"/>
</dbReference>
<evidence type="ECO:0000259" key="1">
    <source>
        <dbReference type="PROSITE" id="PS51094"/>
    </source>
</evidence>
<reference evidence="9 10" key="3">
    <citation type="submission" date="2019-04" db="EMBL/GenBank/DDBJ databases">
        <authorList>
            <consortium name="Pathogen Informatics"/>
        </authorList>
    </citation>
    <scope>NUCLEOTIDE SEQUENCE [LARGE SCALE GENOMIC DNA]</scope>
    <source>
        <strain evidence="5 9">GPSC38</strain>
        <strain evidence="6 10">GPSC535</strain>
    </source>
</reference>
<reference evidence="3" key="4">
    <citation type="submission" date="2023-06" db="EMBL/GenBank/DDBJ databases">
        <title>PCVPA Blantyre Malawi Pneumococcal carriage surveillance isolates.</title>
        <authorList>
            <person name="Obolski U."/>
            <person name="Swarthout T.D."/>
            <person name="Kalizang'Oma A."/>
            <person name="Mwalukomo T.S."/>
            <person name="Cave R."/>
            <person name="Brown C."/>
            <person name="Cornick J."/>
            <person name="Kamng'Ona A."/>
            <person name="Msefula J."/>
            <person name="French N."/>
            <person name="Hyderman R."/>
        </authorList>
    </citation>
    <scope>NUCLEOTIDE SEQUENCE</scope>
    <source>
        <strain evidence="3">BVY8TH</strain>
    </source>
</reference>
<evidence type="ECO:0000313" key="10">
    <source>
        <dbReference type="Proteomes" id="UP000405447"/>
    </source>
</evidence>
<dbReference type="Gene3D" id="3.40.930.10">
    <property type="entry name" value="Mannitol-specific EII, Chain A"/>
    <property type="match status" value="1"/>
</dbReference>
<dbReference type="EMBL" id="CABCSJ010000001">
    <property type="protein sequence ID" value="VST57181.1"/>
    <property type="molecule type" value="Genomic_DNA"/>
</dbReference>
<proteinExistence type="predicted"/>
<dbReference type="Pfam" id="PF00359">
    <property type="entry name" value="PTS_EIIA_2"/>
    <property type="match status" value="1"/>
</dbReference>
<dbReference type="InterPro" id="IPR051541">
    <property type="entry name" value="PTS_SugarTrans_NitroReg"/>
</dbReference>
<dbReference type="EC" id="2.7.1.-" evidence="5"/>
<sequence>MNNLSLVLMDISVQNRQEAYKELANQISLLVSEDTEKIEELLYYRERQGSIEVAKGVLLPHCEGNFQHHVLVITRLKPPIREWSKDIQCVDLIIGLAIAVSQDKSCIKTLMRRLADESFINQLKQLTKEELREIIYGNQRYS</sequence>
<dbReference type="RefSeq" id="WP_001061749.1">
    <property type="nucleotide sequence ID" value="NZ_AP017971.1"/>
</dbReference>
<dbReference type="EMBL" id="JAVPGZ010000232">
    <property type="protein sequence ID" value="MDS8039695.1"/>
    <property type="molecule type" value="Genomic_DNA"/>
</dbReference>
<keyword evidence="5" id="KW-0808">Transferase</keyword>
<dbReference type="AlphaFoldDB" id="A0A0B7LA09"/>